<dbReference type="PANTHER" id="PTHR19303:SF74">
    <property type="entry name" value="POGO TRANSPOSABLE ELEMENT WITH KRAB DOMAIN"/>
    <property type="match status" value="1"/>
</dbReference>
<keyword evidence="3" id="KW-1185">Reference proteome</keyword>
<dbReference type="AlphaFoldDB" id="A0AAU9TTN6"/>
<evidence type="ECO:0000313" key="2">
    <source>
        <dbReference type="EMBL" id="CAH2087875.1"/>
    </source>
</evidence>
<proteinExistence type="predicted"/>
<dbReference type="InterPro" id="IPR050863">
    <property type="entry name" value="CenT-Element_Derived"/>
</dbReference>
<dbReference type="GO" id="GO:0005634">
    <property type="term" value="C:nucleus"/>
    <property type="evidence" value="ECO:0007669"/>
    <property type="project" value="TreeGrafter"/>
</dbReference>
<sequence length="300" mass="34404">MRAYRRKSERASQSQEVYEYIKKKKNIESLRVGYVKPRQVFTAEEEGKMASYLLKCAEIYFGLLPIEVKKLEYQYGVQLNAKNIPPSRHQINMAGIDWFQNFMRRNPHLSLRIPEETSSSRATSFNKPNVNSFFEIYQRLLQKYQFNASRIWNIDETGVTTVQKPKKIVAARGQKQIGAITSAERGTLVTLACASNAAGNFIPPMFVFPRLKYSEMFIRGGPPDCLGAGNSSGWMTEKEFLIFMDHFIKHAKPTKEEPVLLLLDNHQKNNVIMLSFPPHCSHNLQPLDVGVYGPFKNLFT</sequence>
<protein>
    <recommendedName>
        <fullName evidence="1">DDE-1 domain-containing protein</fullName>
    </recommendedName>
</protein>
<evidence type="ECO:0000259" key="1">
    <source>
        <dbReference type="Pfam" id="PF03184"/>
    </source>
</evidence>
<dbReference type="PANTHER" id="PTHR19303">
    <property type="entry name" value="TRANSPOSON"/>
    <property type="match status" value="1"/>
</dbReference>
<accession>A0AAU9TTN6</accession>
<dbReference type="Pfam" id="PF03184">
    <property type="entry name" value="DDE_1"/>
    <property type="match status" value="1"/>
</dbReference>
<feature type="domain" description="DDE-1" evidence="1">
    <location>
        <begin position="189"/>
        <end position="297"/>
    </location>
</feature>
<gene>
    <name evidence="2" type="ORF">EEDITHA_LOCUS4090</name>
</gene>
<organism evidence="2 3">
    <name type="scientific">Euphydryas editha</name>
    <name type="common">Edith's checkerspot</name>
    <dbReference type="NCBI Taxonomy" id="104508"/>
    <lineage>
        <taxon>Eukaryota</taxon>
        <taxon>Metazoa</taxon>
        <taxon>Ecdysozoa</taxon>
        <taxon>Arthropoda</taxon>
        <taxon>Hexapoda</taxon>
        <taxon>Insecta</taxon>
        <taxon>Pterygota</taxon>
        <taxon>Neoptera</taxon>
        <taxon>Endopterygota</taxon>
        <taxon>Lepidoptera</taxon>
        <taxon>Glossata</taxon>
        <taxon>Ditrysia</taxon>
        <taxon>Papilionoidea</taxon>
        <taxon>Nymphalidae</taxon>
        <taxon>Nymphalinae</taxon>
        <taxon>Euphydryas</taxon>
    </lineage>
</organism>
<dbReference type="EMBL" id="CAKOGL010000007">
    <property type="protein sequence ID" value="CAH2087875.1"/>
    <property type="molecule type" value="Genomic_DNA"/>
</dbReference>
<evidence type="ECO:0000313" key="3">
    <source>
        <dbReference type="Proteomes" id="UP001153954"/>
    </source>
</evidence>
<dbReference type="InterPro" id="IPR004875">
    <property type="entry name" value="DDE_SF_endonuclease_dom"/>
</dbReference>
<reference evidence="2" key="1">
    <citation type="submission" date="2022-03" db="EMBL/GenBank/DDBJ databases">
        <authorList>
            <person name="Tunstrom K."/>
        </authorList>
    </citation>
    <scope>NUCLEOTIDE SEQUENCE</scope>
</reference>
<dbReference type="GO" id="GO:0003677">
    <property type="term" value="F:DNA binding"/>
    <property type="evidence" value="ECO:0007669"/>
    <property type="project" value="TreeGrafter"/>
</dbReference>
<comment type="caution">
    <text evidence="2">The sequence shown here is derived from an EMBL/GenBank/DDBJ whole genome shotgun (WGS) entry which is preliminary data.</text>
</comment>
<name>A0AAU9TTN6_EUPED</name>
<dbReference type="Proteomes" id="UP001153954">
    <property type="component" value="Unassembled WGS sequence"/>
</dbReference>